<dbReference type="EMBL" id="CAFAAI010000064">
    <property type="protein sequence ID" value="CAB4791882.1"/>
    <property type="molecule type" value="Genomic_DNA"/>
</dbReference>
<organism evidence="2">
    <name type="scientific">freshwater metagenome</name>
    <dbReference type="NCBI Taxonomy" id="449393"/>
    <lineage>
        <taxon>unclassified sequences</taxon>
        <taxon>metagenomes</taxon>
        <taxon>ecological metagenomes</taxon>
    </lineage>
</organism>
<accession>A0A6J6X505</accession>
<feature type="region of interest" description="Disordered" evidence="1">
    <location>
        <begin position="107"/>
        <end position="128"/>
    </location>
</feature>
<reference evidence="2" key="1">
    <citation type="submission" date="2020-05" db="EMBL/GenBank/DDBJ databases">
        <authorList>
            <person name="Chiriac C."/>
            <person name="Salcher M."/>
            <person name="Ghai R."/>
            <person name="Kavagutti S V."/>
        </authorList>
    </citation>
    <scope>NUCLEOTIDE SEQUENCE</scope>
</reference>
<gene>
    <name evidence="2" type="ORF">UFOPK2992_00499</name>
</gene>
<proteinExistence type="predicted"/>
<protein>
    <submittedName>
        <fullName evidence="2">Unannotated protein</fullName>
    </submittedName>
</protein>
<feature type="compositionally biased region" description="Basic and acidic residues" evidence="1">
    <location>
        <begin position="117"/>
        <end position="128"/>
    </location>
</feature>
<name>A0A6J6X505_9ZZZZ</name>
<dbReference type="AlphaFoldDB" id="A0A6J6X505"/>
<evidence type="ECO:0000256" key="1">
    <source>
        <dbReference type="SAM" id="MobiDB-lite"/>
    </source>
</evidence>
<sequence length="128" mass="13522">MADIARKASVAFDALLQRGGHVVERIGEQFQVVVVGGLEASVEASAGDGLGCLRCIGEWPHGAAGCHVTEDHAEHRGDEASEHQRQSNAVERGVNFGEAGELEVCSAHFGQGDADDEHPFVADGKRHP</sequence>
<feature type="region of interest" description="Disordered" evidence="1">
    <location>
        <begin position="70"/>
        <end position="93"/>
    </location>
</feature>
<evidence type="ECO:0000313" key="2">
    <source>
        <dbReference type="EMBL" id="CAB4791882.1"/>
    </source>
</evidence>
<feature type="compositionally biased region" description="Basic and acidic residues" evidence="1">
    <location>
        <begin position="70"/>
        <end position="85"/>
    </location>
</feature>